<evidence type="ECO:0000313" key="2">
    <source>
        <dbReference type="Proteomes" id="UP001333110"/>
    </source>
</evidence>
<keyword evidence="2" id="KW-1185">Reference proteome</keyword>
<gene>
    <name evidence="1" type="ORF">QYF61_027755</name>
</gene>
<reference evidence="1 2" key="1">
    <citation type="journal article" date="2023" name="J. Hered.">
        <title>Chromosome-level genome of the wood stork (Mycteria americana) provides insight into avian chromosome evolution.</title>
        <authorList>
            <person name="Flamio R. Jr."/>
            <person name="Ramstad K.M."/>
        </authorList>
    </citation>
    <scope>NUCLEOTIDE SEQUENCE [LARGE SCALE GENOMIC DNA]</scope>
    <source>
        <strain evidence="1">JAX WOST 10</strain>
    </source>
</reference>
<protein>
    <recommendedName>
        <fullName evidence="3">Reverse transcriptase domain-containing protein</fullName>
    </recommendedName>
</protein>
<dbReference type="Proteomes" id="UP001333110">
    <property type="component" value="Unassembled WGS sequence"/>
</dbReference>
<sequence length="256" mass="29012">MIRQGGKLVEWPGPEVTSRVPQGPVLGPVLFNIFINDLYKRATDILEKSPWLTKGHEAWRREGSGVGVENLINVQKYLREECKDRARLSSVVPSDRTRGNGHKMKHRRSPLNFRKHFFTVRVTEPWHRLPREAVESPSLEIFKSCLNNGPGQLALGSLYYVVQEGIQSSPAEKDLGVLVDEKPDMSQQCALAAQKANRILGCIKSSVASRSREVILPLCSALVRPHLQYCVQLWSPRHRKDMDLLEQVQSRATKMI</sequence>
<proteinExistence type="predicted"/>
<dbReference type="PANTHER" id="PTHR33332">
    <property type="entry name" value="REVERSE TRANSCRIPTASE DOMAIN-CONTAINING PROTEIN"/>
    <property type="match status" value="1"/>
</dbReference>
<accession>A0AAN7S5P3</accession>
<comment type="caution">
    <text evidence="1">The sequence shown here is derived from an EMBL/GenBank/DDBJ whole genome shotgun (WGS) entry which is preliminary data.</text>
</comment>
<name>A0AAN7S5P3_MYCAM</name>
<evidence type="ECO:0008006" key="3">
    <source>
        <dbReference type="Google" id="ProtNLM"/>
    </source>
</evidence>
<dbReference type="EMBL" id="JAUNZN010000001">
    <property type="protein sequence ID" value="KAK4833089.1"/>
    <property type="molecule type" value="Genomic_DNA"/>
</dbReference>
<evidence type="ECO:0000313" key="1">
    <source>
        <dbReference type="EMBL" id="KAK4833089.1"/>
    </source>
</evidence>
<organism evidence="1 2">
    <name type="scientific">Mycteria americana</name>
    <name type="common">Wood stork</name>
    <dbReference type="NCBI Taxonomy" id="33587"/>
    <lineage>
        <taxon>Eukaryota</taxon>
        <taxon>Metazoa</taxon>
        <taxon>Chordata</taxon>
        <taxon>Craniata</taxon>
        <taxon>Vertebrata</taxon>
        <taxon>Euteleostomi</taxon>
        <taxon>Archelosauria</taxon>
        <taxon>Archosauria</taxon>
        <taxon>Dinosauria</taxon>
        <taxon>Saurischia</taxon>
        <taxon>Theropoda</taxon>
        <taxon>Coelurosauria</taxon>
        <taxon>Aves</taxon>
        <taxon>Neognathae</taxon>
        <taxon>Neoaves</taxon>
        <taxon>Aequornithes</taxon>
        <taxon>Ciconiiformes</taxon>
        <taxon>Ciconiidae</taxon>
        <taxon>Mycteria</taxon>
    </lineage>
</organism>
<dbReference type="AlphaFoldDB" id="A0AAN7S5P3"/>